<organism evidence="1 2">
    <name type="scientific">Stenotrophomonas maltophilia</name>
    <name type="common">Pseudomonas maltophilia</name>
    <name type="synonym">Xanthomonas maltophilia</name>
    <dbReference type="NCBI Taxonomy" id="40324"/>
    <lineage>
        <taxon>Bacteria</taxon>
        <taxon>Pseudomonadati</taxon>
        <taxon>Pseudomonadota</taxon>
        <taxon>Gammaproteobacteria</taxon>
        <taxon>Lysobacterales</taxon>
        <taxon>Lysobacteraceae</taxon>
        <taxon>Stenotrophomonas</taxon>
        <taxon>Stenotrophomonas maltophilia group</taxon>
    </lineage>
</organism>
<dbReference type="EMBL" id="LXXM01000113">
    <property type="protein sequence ID" value="PZS93751.1"/>
    <property type="molecule type" value="Genomic_DNA"/>
</dbReference>
<reference evidence="1 2" key="1">
    <citation type="submission" date="2016-05" db="EMBL/GenBank/DDBJ databases">
        <authorList>
            <person name="Lavstsen T."/>
            <person name="Jespersen J.S."/>
        </authorList>
    </citation>
    <scope>NUCLEOTIDE SEQUENCE [LARGE SCALE GENOMIC DNA]</scope>
    <source>
        <strain evidence="1 2">SM-5815</strain>
    </source>
</reference>
<dbReference type="AlphaFoldDB" id="A0A2W6IDX3"/>
<accession>A0A2W6IDX3</accession>
<proteinExistence type="predicted"/>
<evidence type="ECO:0000313" key="2">
    <source>
        <dbReference type="Proteomes" id="UP000249614"/>
    </source>
</evidence>
<comment type="caution">
    <text evidence="1">The sequence shown here is derived from an EMBL/GenBank/DDBJ whole genome shotgun (WGS) entry which is preliminary data.</text>
</comment>
<evidence type="ECO:0000313" key="1">
    <source>
        <dbReference type="EMBL" id="PZS93751.1"/>
    </source>
</evidence>
<name>A0A2W6IDX3_STEMA</name>
<protein>
    <submittedName>
        <fullName evidence="1">Uncharacterized protein</fullName>
    </submittedName>
</protein>
<gene>
    <name evidence="1" type="ORF">A7X83_05330</name>
</gene>
<sequence>MDGQLDSEPDAPIEDLGEFGGSGWYRRIRADLYAAAKHLFAFQRERECERHFLLAAIRRTLSLEMAFRQAVDSKNGQMAMTIVRLNLDTLARTYAIYWAEQTPGLTAEEFARRVASGVSIKDMKLRGAKEKASDRWLIDQIKPLADWIPDVYRRTSGAIHFSEFHIAQMLQQSENKGPEGDGSVLIRLALGPTDEVRSPTHYREVSQAFLHITMMLIALLKHRCELAHLARQ</sequence>
<dbReference type="Proteomes" id="UP000249614">
    <property type="component" value="Unassembled WGS sequence"/>
</dbReference>